<dbReference type="Ensembl" id="ENSCMIT00000014350.1">
    <property type="protein sequence ID" value="ENSCMIP00000014046.1"/>
    <property type="gene ID" value="ENSCMIG00000006996.1"/>
</dbReference>
<dbReference type="Proteomes" id="UP000314986">
    <property type="component" value="Unassembled WGS sequence"/>
</dbReference>
<dbReference type="OMA" id="RCESSCI"/>
<sequence length="207" mass="22393">MCPQNTQSLNFTINPLKHFGMSSRCESSCIKCKDYLLLNGGRGEREKGSLYLFSSRTSNCQCVPQVTFPSNFETGNGAPSQHPSMPMSPIMHPRVKEVRTDIAGSFSKRDVPPPASPLSVHDRFTSPTAGSAKRRLFGEDSSVETLDKISSAPTTLRIIQTQTLVSDTVSLSPGRMVIPMATATVTATNGQTLAIPVQGEFMPLNLS</sequence>
<name>A0A4W3HDT6_CALMI</name>
<feature type="region of interest" description="Disordered" evidence="1">
    <location>
        <begin position="106"/>
        <end position="130"/>
    </location>
</feature>
<reference evidence="3" key="3">
    <citation type="journal article" date="2014" name="Nature">
        <title>Elephant shark genome provides unique insights into gnathostome evolution.</title>
        <authorList>
            <consortium name="International Elephant Shark Genome Sequencing Consortium"/>
            <person name="Venkatesh B."/>
            <person name="Lee A.P."/>
            <person name="Ravi V."/>
            <person name="Maurya A.K."/>
            <person name="Lian M.M."/>
            <person name="Swann J.B."/>
            <person name="Ohta Y."/>
            <person name="Flajnik M.F."/>
            <person name="Sutoh Y."/>
            <person name="Kasahara M."/>
            <person name="Hoon S."/>
            <person name="Gangu V."/>
            <person name="Roy S.W."/>
            <person name="Irimia M."/>
            <person name="Korzh V."/>
            <person name="Kondrychyn I."/>
            <person name="Lim Z.W."/>
            <person name="Tay B.H."/>
            <person name="Tohari S."/>
            <person name="Kong K.W."/>
            <person name="Ho S."/>
            <person name="Lorente-Galdos B."/>
            <person name="Quilez J."/>
            <person name="Marques-Bonet T."/>
            <person name="Raney B.J."/>
            <person name="Ingham P.W."/>
            <person name="Tay A."/>
            <person name="Hillier L.W."/>
            <person name="Minx P."/>
            <person name="Boehm T."/>
            <person name="Wilson R.K."/>
            <person name="Brenner S."/>
            <person name="Warren W.C."/>
        </authorList>
    </citation>
    <scope>NUCLEOTIDE SEQUENCE [LARGE SCALE GENOMIC DNA]</scope>
</reference>
<keyword evidence="3" id="KW-1185">Reference proteome</keyword>
<reference evidence="2" key="5">
    <citation type="submission" date="2025-09" db="UniProtKB">
        <authorList>
            <consortium name="Ensembl"/>
        </authorList>
    </citation>
    <scope>IDENTIFICATION</scope>
</reference>
<evidence type="ECO:0000313" key="2">
    <source>
        <dbReference type="Ensembl" id="ENSCMIP00000014046.1"/>
    </source>
</evidence>
<evidence type="ECO:0000256" key="1">
    <source>
        <dbReference type="SAM" id="MobiDB-lite"/>
    </source>
</evidence>
<protein>
    <submittedName>
        <fullName evidence="2">Uncharacterized protein</fullName>
    </submittedName>
</protein>
<dbReference type="STRING" id="7868.ENSCMIP00000014046"/>
<organism evidence="2 3">
    <name type="scientific">Callorhinchus milii</name>
    <name type="common">Ghost shark</name>
    <dbReference type="NCBI Taxonomy" id="7868"/>
    <lineage>
        <taxon>Eukaryota</taxon>
        <taxon>Metazoa</taxon>
        <taxon>Chordata</taxon>
        <taxon>Craniata</taxon>
        <taxon>Vertebrata</taxon>
        <taxon>Chondrichthyes</taxon>
        <taxon>Holocephali</taxon>
        <taxon>Chimaeriformes</taxon>
        <taxon>Callorhinchidae</taxon>
        <taxon>Callorhinchus</taxon>
    </lineage>
</organism>
<accession>A0A4W3HDT6</accession>
<reference evidence="3" key="1">
    <citation type="journal article" date="2006" name="Science">
        <title>Ancient noncoding elements conserved in the human genome.</title>
        <authorList>
            <person name="Venkatesh B."/>
            <person name="Kirkness E.F."/>
            <person name="Loh Y.H."/>
            <person name="Halpern A.L."/>
            <person name="Lee A.P."/>
            <person name="Johnson J."/>
            <person name="Dandona N."/>
            <person name="Viswanathan L.D."/>
            <person name="Tay A."/>
            <person name="Venter J.C."/>
            <person name="Strausberg R.L."/>
            <person name="Brenner S."/>
        </authorList>
    </citation>
    <scope>NUCLEOTIDE SEQUENCE [LARGE SCALE GENOMIC DNA]</scope>
</reference>
<reference evidence="3" key="2">
    <citation type="journal article" date="2007" name="PLoS Biol.">
        <title>Survey sequencing and comparative analysis of the elephant shark (Callorhinchus milii) genome.</title>
        <authorList>
            <person name="Venkatesh B."/>
            <person name="Kirkness E.F."/>
            <person name="Loh Y.H."/>
            <person name="Halpern A.L."/>
            <person name="Lee A.P."/>
            <person name="Johnson J."/>
            <person name="Dandona N."/>
            <person name="Viswanathan L.D."/>
            <person name="Tay A."/>
            <person name="Venter J.C."/>
            <person name="Strausberg R.L."/>
            <person name="Brenner S."/>
        </authorList>
    </citation>
    <scope>NUCLEOTIDE SEQUENCE [LARGE SCALE GENOMIC DNA]</scope>
</reference>
<dbReference type="GeneTree" id="ENSGT00970000197502"/>
<dbReference type="InParanoid" id="A0A4W3HDT6"/>
<reference evidence="2" key="4">
    <citation type="submission" date="2025-08" db="UniProtKB">
        <authorList>
            <consortium name="Ensembl"/>
        </authorList>
    </citation>
    <scope>IDENTIFICATION</scope>
</reference>
<proteinExistence type="predicted"/>
<evidence type="ECO:0000313" key="3">
    <source>
        <dbReference type="Proteomes" id="UP000314986"/>
    </source>
</evidence>
<dbReference type="AlphaFoldDB" id="A0A4W3HDT6"/>